<dbReference type="Proteomes" id="UP000250550">
    <property type="component" value="Unassembled WGS sequence"/>
</dbReference>
<gene>
    <name evidence="1" type="ORF">C4N21_03890</name>
</gene>
<proteinExistence type="predicted"/>
<dbReference type="EMBL" id="PRLF01000003">
    <property type="protein sequence ID" value="RAW66457.1"/>
    <property type="molecule type" value="Genomic_DNA"/>
</dbReference>
<organism evidence="1 2">
    <name type="scientific">Faecalibacterium prausnitzii</name>
    <dbReference type="NCBI Taxonomy" id="853"/>
    <lineage>
        <taxon>Bacteria</taxon>
        <taxon>Bacillati</taxon>
        <taxon>Bacillota</taxon>
        <taxon>Clostridia</taxon>
        <taxon>Eubacteriales</taxon>
        <taxon>Oscillospiraceae</taxon>
        <taxon>Faecalibacterium</taxon>
    </lineage>
</organism>
<keyword evidence="1" id="KW-0946">Virion</keyword>
<reference evidence="1 2" key="1">
    <citation type="submission" date="2018-02" db="EMBL/GenBank/DDBJ databases">
        <title>Complete genome sequencing of Faecalibacterium prausnitzii strains isolated from the human gut.</title>
        <authorList>
            <person name="Fitzgerald B.C."/>
            <person name="Shkoporov A.N."/>
            <person name="Ross P.R."/>
            <person name="Hill C."/>
        </authorList>
    </citation>
    <scope>NUCLEOTIDE SEQUENCE [LARGE SCALE GENOMIC DNA]</scope>
    <source>
        <strain evidence="1 2">APC924/119</strain>
    </source>
</reference>
<evidence type="ECO:0000313" key="2">
    <source>
        <dbReference type="Proteomes" id="UP000250550"/>
    </source>
</evidence>
<sequence>MPNAKFDAKSFNPEAFKYIMDRIPRTRLNEIRKSKVLVGNPDIRAVLGTQNGTGYARVAVRGLLDGEAVNYDGQTDITATSTKTFEQGVVVIGRAKAWVEKDFSFDITGGVDFMNNVAQQVADYWQDIDQDTILAVLKGVFSMTGGKSGEFVTKHTYSVNGNLEASTLNSATAQACGDHKKKFAMIFMHSVPATNLENLNLLTALKYTDKDGVTRDLTLYTWNGKLVIVDDGMPVEAVAATYKLTSDTALVTGKTYYTKSGTKYNAVASPSVDNIATYYEVDVPAGEEYTSYVLGEGSINFEDLGAKVPYEMSRDPAKNGGQDTLYTRQRKVFAPKGISYEKTSQTTLSPTDAELSDGANWALVHSGEATESQRSYINHKVIPIARIKSRG</sequence>
<dbReference type="AlphaFoldDB" id="A0A329UR19"/>
<accession>A0A329UR19</accession>
<protein>
    <submittedName>
        <fullName evidence="1">Phage coat protein</fullName>
    </submittedName>
</protein>
<evidence type="ECO:0000313" key="1">
    <source>
        <dbReference type="EMBL" id="RAW66457.1"/>
    </source>
</evidence>
<comment type="caution">
    <text evidence="1">The sequence shown here is derived from an EMBL/GenBank/DDBJ whole genome shotgun (WGS) entry which is preliminary data.</text>
</comment>
<keyword evidence="1" id="KW-0167">Capsid protein</keyword>
<name>A0A329UR19_9FIRM</name>
<dbReference type="RefSeq" id="WP_112121059.1">
    <property type="nucleotide sequence ID" value="NZ_PRLF01000003.1"/>
</dbReference>